<keyword evidence="9" id="KW-1185">Reference proteome</keyword>
<feature type="transmembrane region" description="Helical" evidence="6">
    <location>
        <begin position="208"/>
        <end position="228"/>
    </location>
</feature>
<feature type="transmembrane region" description="Helical" evidence="6">
    <location>
        <begin position="160"/>
        <end position="179"/>
    </location>
</feature>
<dbReference type="Pfam" id="PF07690">
    <property type="entry name" value="MFS_1"/>
    <property type="match status" value="1"/>
</dbReference>
<dbReference type="InterPro" id="IPR050189">
    <property type="entry name" value="MFS_Efflux_Transporters"/>
</dbReference>
<protein>
    <submittedName>
        <fullName evidence="8">MFS transporter</fullName>
    </submittedName>
</protein>
<evidence type="ECO:0000256" key="5">
    <source>
        <dbReference type="ARBA" id="ARBA00023136"/>
    </source>
</evidence>
<dbReference type="PANTHER" id="PTHR43124">
    <property type="entry name" value="PURINE EFFLUX PUMP PBUE"/>
    <property type="match status" value="1"/>
</dbReference>
<sequence>MTLPTRREMALPIALLMFPQIAETIYSPALVDIGETFGVGPAAAASTLSVYFFAFAIGVVVWGRMCDVIGRRPTMLFGLAIYALACVAALFVDTFGALLAARVVSAFGAAVGSVATQTILRDRYQGPALGQVFSMVGMALAVSPAIGMFSGAVLAGWHGYVGVFGGLAVLAVALLGWSVMRLPETRPPQVTKVPLFATLWVMLRDFDIWRSAALVALFNTCLFSYYSLAPFMFERLGVSTTLFGYSGLALALGSGIGASLNKRLLARDVAPQRIVMTASVLATISGAAILLLSDTLWFLVPVMLLVVAFGLAIPNILSSALARYRDRLGTGGAVLGLYYYLLIGAGLTLSGMSQTLGGTYFLCGLAAVLLCATRALTAPRESGASR</sequence>
<keyword evidence="5 6" id="KW-0472">Membrane</keyword>
<dbReference type="SUPFAM" id="SSF103473">
    <property type="entry name" value="MFS general substrate transporter"/>
    <property type="match status" value="1"/>
</dbReference>
<comment type="subcellular location">
    <subcellularLocation>
        <location evidence="1">Cell membrane</location>
        <topology evidence="1">Multi-pass membrane protein</topology>
    </subcellularLocation>
</comment>
<dbReference type="Gene3D" id="1.20.1720.10">
    <property type="entry name" value="Multidrug resistance protein D"/>
    <property type="match status" value="1"/>
</dbReference>
<feature type="transmembrane region" description="Helical" evidence="6">
    <location>
        <begin position="329"/>
        <end position="352"/>
    </location>
</feature>
<feature type="domain" description="Major facilitator superfamily (MFS) profile" evidence="7">
    <location>
        <begin position="1"/>
        <end position="382"/>
    </location>
</feature>
<evidence type="ECO:0000313" key="8">
    <source>
        <dbReference type="EMBL" id="VVE55004.1"/>
    </source>
</evidence>
<evidence type="ECO:0000313" key="9">
    <source>
        <dbReference type="Proteomes" id="UP000333828"/>
    </source>
</evidence>
<feature type="transmembrane region" description="Helical" evidence="6">
    <location>
        <begin position="298"/>
        <end position="317"/>
    </location>
</feature>
<dbReference type="InterPro" id="IPR011701">
    <property type="entry name" value="MFS"/>
</dbReference>
<proteinExistence type="predicted"/>
<dbReference type="Proteomes" id="UP000333828">
    <property type="component" value="Unassembled WGS sequence"/>
</dbReference>
<dbReference type="CDD" id="cd17320">
    <property type="entry name" value="MFS_MdfA_MDR_like"/>
    <property type="match status" value="1"/>
</dbReference>
<keyword evidence="3 6" id="KW-0812">Transmembrane</keyword>
<dbReference type="GO" id="GO:0005886">
    <property type="term" value="C:plasma membrane"/>
    <property type="evidence" value="ECO:0007669"/>
    <property type="project" value="UniProtKB-SubCell"/>
</dbReference>
<dbReference type="GO" id="GO:0022857">
    <property type="term" value="F:transmembrane transporter activity"/>
    <property type="evidence" value="ECO:0007669"/>
    <property type="project" value="InterPro"/>
</dbReference>
<evidence type="ECO:0000256" key="6">
    <source>
        <dbReference type="SAM" id="Phobius"/>
    </source>
</evidence>
<dbReference type="AlphaFoldDB" id="A0A5E4Z1H3"/>
<name>A0A5E4Z1H3_9BURK</name>
<feature type="transmembrane region" description="Helical" evidence="6">
    <location>
        <begin position="98"/>
        <end position="120"/>
    </location>
</feature>
<feature type="transmembrane region" description="Helical" evidence="6">
    <location>
        <begin position="38"/>
        <end position="62"/>
    </location>
</feature>
<feature type="transmembrane region" description="Helical" evidence="6">
    <location>
        <begin position="358"/>
        <end position="377"/>
    </location>
</feature>
<keyword evidence="2" id="KW-1003">Cell membrane</keyword>
<accession>A0A5E4Z1H3</accession>
<evidence type="ECO:0000256" key="2">
    <source>
        <dbReference type="ARBA" id="ARBA00022475"/>
    </source>
</evidence>
<feature type="transmembrane region" description="Helical" evidence="6">
    <location>
        <begin position="273"/>
        <end position="292"/>
    </location>
</feature>
<reference evidence="8 9" key="1">
    <citation type="submission" date="2019-08" db="EMBL/GenBank/DDBJ databases">
        <authorList>
            <person name="Peeters C."/>
        </authorList>
    </citation>
    <scope>NUCLEOTIDE SEQUENCE [LARGE SCALE GENOMIC DNA]</scope>
    <source>
        <strain evidence="8 9">LMG 31115</strain>
    </source>
</reference>
<dbReference type="PROSITE" id="PS50850">
    <property type="entry name" value="MFS"/>
    <property type="match status" value="1"/>
</dbReference>
<feature type="transmembrane region" description="Helical" evidence="6">
    <location>
        <begin position="240"/>
        <end position="261"/>
    </location>
</feature>
<evidence type="ECO:0000259" key="7">
    <source>
        <dbReference type="PROSITE" id="PS50850"/>
    </source>
</evidence>
<evidence type="ECO:0000256" key="1">
    <source>
        <dbReference type="ARBA" id="ARBA00004651"/>
    </source>
</evidence>
<organism evidence="8 9">
    <name type="scientific">Pandoraea iniqua</name>
    <dbReference type="NCBI Taxonomy" id="2508288"/>
    <lineage>
        <taxon>Bacteria</taxon>
        <taxon>Pseudomonadati</taxon>
        <taxon>Pseudomonadota</taxon>
        <taxon>Betaproteobacteria</taxon>
        <taxon>Burkholderiales</taxon>
        <taxon>Burkholderiaceae</taxon>
        <taxon>Pandoraea</taxon>
    </lineage>
</organism>
<dbReference type="EMBL" id="CABPSI010000006">
    <property type="protein sequence ID" value="VVE55004.1"/>
    <property type="molecule type" value="Genomic_DNA"/>
</dbReference>
<evidence type="ECO:0000256" key="4">
    <source>
        <dbReference type="ARBA" id="ARBA00022989"/>
    </source>
</evidence>
<evidence type="ECO:0000256" key="3">
    <source>
        <dbReference type="ARBA" id="ARBA00022692"/>
    </source>
</evidence>
<feature type="transmembrane region" description="Helical" evidence="6">
    <location>
        <begin position="74"/>
        <end position="92"/>
    </location>
</feature>
<dbReference type="RefSeq" id="WP_174996255.1">
    <property type="nucleotide sequence ID" value="NZ_CABPSI010000006.1"/>
</dbReference>
<feature type="transmembrane region" description="Helical" evidence="6">
    <location>
        <begin position="132"/>
        <end position="154"/>
    </location>
</feature>
<dbReference type="InterPro" id="IPR020846">
    <property type="entry name" value="MFS_dom"/>
</dbReference>
<gene>
    <name evidence="8" type="ORF">PIN31115_04949</name>
</gene>
<dbReference type="InterPro" id="IPR036259">
    <property type="entry name" value="MFS_trans_sf"/>
</dbReference>
<keyword evidence="4 6" id="KW-1133">Transmembrane helix</keyword>
<dbReference type="PANTHER" id="PTHR43124:SF3">
    <property type="entry name" value="CHLORAMPHENICOL EFFLUX PUMP RV0191"/>
    <property type="match status" value="1"/>
</dbReference>